<reference evidence="1" key="2">
    <citation type="submission" date="2021-04" db="EMBL/GenBank/DDBJ databases">
        <authorList>
            <person name="Gilroy R."/>
        </authorList>
    </citation>
    <scope>NUCLEOTIDE SEQUENCE</scope>
    <source>
        <strain evidence="1">ChiGjej6B6-14162</strain>
    </source>
</reference>
<gene>
    <name evidence="1" type="ORF">H9977_10485</name>
</gene>
<dbReference type="AlphaFoldDB" id="A0A9D1XAH2"/>
<accession>A0A9D1XAH2</accession>
<protein>
    <submittedName>
        <fullName evidence="1">Uncharacterized protein</fullName>
    </submittedName>
</protein>
<evidence type="ECO:0000313" key="1">
    <source>
        <dbReference type="EMBL" id="HIX75442.1"/>
    </source>
</evidence>
<sequence length="408" mass="46570">MAKILRIMLLGIVLGVFPFSVVWGQISERVYRTEYHIDTTKARQLSVELDNLSFFKDNEFQGPYVKGYSLPGLWVQPKLVYYPLKNIKVELGGHFLLYHGANKYPSMAYLDIADWKGNQYQKGSHILPYFRAQVALSERFNIVFGNLYGAANHRLIEPLYNPELNLTCDPETGLQLLFDSRVFDMDLWVNWQSFIFKGDTHKEAFTVGFSSRLKANDPESPLHLYFPIQALAQHRGGEIDTIYVNSVQTLMNGAVGAAAVWNVNHRWLRRVEAELDGAFYYQQAGHIWPFDSGYGLYLRTAADLRDFRVKLAYWHCDGFISMFGSPFYGAVSMKDPEVTLDRPNLLYYGVEYARPLGKGFSLGVDVDLYHALSPTTVDANGERRRQGGLSFSAGAYLRINPSFLLKRF</sequence>
<organism evidence="1 2">
    <name type="scientific">Candidatus Parabacteroides intestinipullorum</name>
    <dbReference type="NCBI Taxonomy" id="2838723"/>
    <lineage>
        <taxon>Bacteria</taxon>
        <taxon>Pseudomonadati</taxon>
        <taxon>Bacteroidota</taxon>
        <taxon>Bacteroidia</taxon>
        <taxon>Bacteroidales</taxon>
        <taxon>Tannerellaceae</taxon>
        <taxon>Parabacteroides</taxon>
    </lineage>
</organism>
<proteinExistence type="predicted"/>
<dbReference type="EMBL" id="DXEL01000071">
    <property type="protein sequence ID" value="HIX75442.1"/>
    <property type="molecule type" value="Genomic_DNA"/>
</dbReference>
<comment type="caution">
    <text evidence="1">The sequence shown here is derived from an EMBL/GenBank/DDBJ whole genome shotgun (WGS) entry which is preliminary data.</text>
</comment>
<name>A0A9D1XAH2_9BACT</name>
<evidence type="ECO:0000313" key="2">
    <source>
        <dbReference type="Proteomes" id="UP000886740"/>
    </source>
</evidence>
<reference evidence="1" key="1">
    <citation type="journal article" date="2021" name="PeerJ">
        <title>Extensive microbial diversity within the chicken gut microbiome revealed by metagenomics and culture.</title>
        <authorList>
            <person name="Gilroy R."/>
            <person name="Ravi A."/>
            <person name="Getino M."/>
            <person name="Pursley I."/>
            <person name="Horton D.L."/>
            <person name="Alikhan N.F."/>
            <person name="Baker D."/>
            <person name="Gharbi K."/>
            <person name="Hall N."/>
            <person name="Watson M."/>
            <person name="Adriaenssens E.M."/>
            <person name="Foster-Nyarko E."/>
            <person name="Jarju S."/>
            <person name="Secka A."/>
            <person name="Antonio M."/>
            <person name="Oren A."/>
            <person name="Chaudhuri R.R."/>
            <person name="La Ragione R."/>
            <person name="Hildebrand F."/>
            <person name="Pallen M.J."/>
        </authorList>
    </citation>
    <scope>NUCLEOTIDE SEQUENCE</scope>
    <source>
        <strain evidence="1">ChiGjej6B6-14162</strain>
    </source>
</reference>
<dbReference type="Proteomes" id="UP000886740">
    <property type="component" value="Unassembled WGS sequence"/>
</dbReference>